<proteinExistence type="predicted"/>
<dbReference type="AlphaFoldDB" id="A0AAD1UNL0"/>
<keyword evidence="2" id="KW-1185">Reference proteome</keyword>
<comment type="caution">
    <text evidence="1">The sequence shown here is derived from an EMBL/GenBank/DDBJ whole genome shotgun (WGS) entry which is preliminary data.</text>
</comment>
<evidence type="ECO:0000313" key="2">
    <source>
        <dbReference type="Proteomes" id="UP001295684"/>
    </source>
</evidence>
<evidence type="ECO:0000313" key="1">
    <source>
        <dbReference type="EMBL" id="CAI2370683.1"/>
    </source>
</evidence>
<protein>
    <submittedName>
        <fullName evidence="1">Uncharacterized protein</fullName>
    </submittedName>
</protein>
<accession>A0AAD1UNL0</accession>
<dbReference type="Proteomes" id="UP001295684">
    <property type="component" value="Unassembled WGS sequence"/>
</dbReference>
<organism evidence="1 2">
    <name type="scientific">Euplotes crassus</name>
    <dbReference type="NCBI Taxonomy" id="5936"/>
    <lineage>
        <taxon>Eukaryota</taxon>
        <taxon>Sar</taxon>
        <taxon>Alveolata</taxon>
        <taxon>Ciliophora</taxon>
        <taxon>Intramacronucleata</taxon>
        <taxon>Spirotrichea</taxon>
        <taxon>Hypotrichia</taxon>
        <taxon>Euplotida</taxon>
        <taxon>Euplotidae</taxon>
        <taxon>Moneuplotes</taxon>
    </lineage>
</organism>
<sequence>MFLTEKKEVKKVFIPGYTGHVPHKKNLPPSVFIVESDIAKKGLVNKEAKITAGRHPGACSYLGQKNRNMSAGPNLKANHMKYGNWSKKAPNWICGPNYQIRYQHVPGYTCHVPGVKAENIFGKSYARTTATANSNKRFNRNVGQIPKSIERHQAHSENEFRRFLDAPELKQNKDYQDYSASLNREKYNEKNKILYQAPARAIGTICSKTGTDFFNKQGMRTKRLMSPKVSQDMSSIKASTIKPKLLESNIMNEKRFFNMSDGFQRIFTNDAKDAQMTVPISGYKGHKRGDKSQNFFGKSFRECAIQSRKLERSLQRR</sequence>
<dbReference type="EMBL" id="CAMPGE010011883">
    <property type="protein sequence ID" value="CAI2370683.1"/>
    <property type="molecule type" value="Genomic_DNA"/>
</dbReference>
<reference evidence="1" key="1">
    <citation type="submission" date="2023-07" db="EMBL/GenBank/DDBJ databases">
        <authorList>
            <consortium name="AG Swart"/>
            <person name="Singh M."/>
            <person name="Singh A."/>
            <person name="Seah K."/>
            <person name="Emmerich C."/>
        </authorList>
    </citation>
    <scope>NUCLEOTIDE SEQUENCE</scope>
    <source>
        <strain evidence="1">DP1</strain>
    </source>
</reference>
<gene>
    <name evidence="1" type="ORF">ECRASSUSDP1_LOCUS12000</name>
</gene>
<name>A0AAD1UNL0_EUPCR</name>